<feature type="compositionally biased region" description="Basic and acidic residues" evidence="2">
    <location>
        <begin position="123"/>
        <end position="137"/>
    </location>
</feature>
<dbReference type="Pfam" id="PF07591">
    <property type="entry name" value="PT-HINT"/>
    <property type="match status" value="1"/>
</dbReference>
<dbReference type="Pfam" id="PF20148">
    <property type="entry name" value="DUF6531"/>
    <property type="match status" value="1"/>
</dbReference>
<dbReference type="RefSeq" id="WP_371238444.1">
    <property type="nucleotide sequence ID" value="NZ_JAHWZY010000013.1"/>
</dbReference>
<dbReference type="NCBIfam" id="TIGR03696">
    <property type="entry name" value="Rhs_assc_core"/>
    <property type="match status" value="1"/>
</dbReference>
<dbReference type="SUPFAM" id="SSF51294">
    <property type="entry name" value="Hedgehog/intein (Hint) domain"/>
    <property type="match status" value="1"/>
</dbReference>
<dbReference type="InterPro" id="IPR041436">
    <property type="entry name" value="RNAse_A_bac"/>
</dbReference>
<dbReference type="Proteomes" id="UP001567537">
    <property type="component" value="Unassembled WGS sequence"/>
</dbReference>
<dbReference type="Pfam" id="PF05593">
    <property type="entry name" value="RHS_repeat"/>
    <property type="match status" value="3"/>
</dbReference>
<dbReference type="InterPro" id="IPR013320">
    <property type="entry name" value="ConA-like_dom_sf"/>
</dbReference>
<dbReference type="Gene3D" id="2.180.10.10">
    <property type="entry name" value="RHS repeat-associated core"/>
    <property type="match status" value="7"/>
</dbReference>
<dbReference type="PANTHER" id="PTHR32305:SF15">
    <property type="entry name" value="PROTEIN RHSA-RELATED"/>
    <property type="match status" value="1"/>
</dbReference>
<evidence type="ECO:0000256" key="1">
    <source>
        <dbReference type="ARBA" id="ARBA00022737"/>
    </source>
</evidence>
<feature type="compositionally biased region" description="Polar residues" evidence="2">
    <location>
        <begin position="1566"/>
        <end position="1576"/>
    </location>
</feature>
<dbReference type="SUPFAM" id="SSF49899">
    <property type="entry name" value="Concanavalin A-like lectins/glucanases"/>
    <property type="match status" value="1"/>
</dbReference>
<evidence type="ECO:0000259" key="3">
    <source>
        <dbReference type="SMART" id="SM00306"/>
    </source>
</evidence>
<dbReference type="Pfam" id="PF13385">
    <property type="entry name" value="Laminin_G_3"/>
    <property type="match status" value="1"/>
</dbReference>
<dbReference type="NCBIfam" id="TIGR01643">
    <property type="entry name" value="YD_repeat_2x"/>
    <property type="match status" value="13"/>
</dbReference>
<dbReference type="InterPro" id="IPR006530">
    <property type="entry name" value="YD"/>
</dbReference>
<dbReference type="EMBL" id="JAHWZY010000013">
    <property type="protein sequence ID" value="MEZ3179890.1"/>
    <property type="molecule type" value="Genomic_DNA"/>
</dbReference>
<name>A0ABV4J378_9ACTN</name>
<dbReference type="Gene3D" id="2.60.40.10">
    <property type="entry name" value="Immunoglobulins"/>
    <property type="match status" value="1"/>
</dbReference>
<dbReference type="Gene3D" id="2.60.120.200">
    <property type="match status" value="1"/>
</dbReference>
<dbReference type="Gene3D" id="2.170.16.10">
    <property type="entry name" value="Hedgehog/Intein (Hint) domain"/>
    <property type="match status" value="1"/>
</dbReference>
<feature type="domain" description="Hint" evidence="3">
    <location>
        <begin position="3012"/>
        <end position="3117"/>
    </location>
</feature>
<feature type="region of interest" description="Disordered" evidence="2">
    <location>
        <begin position="69"/>
        <end position="88"/>
    </location>
</feature>
<dbReference type="InterPro" id="IPR013783">
    <property type="entry name" value="Ig-like_fold"/>
</dbReference>
<sequence>MPDYRKVARRLLSRRLRRSRWGMALGILLASVIATSSLALSGAGIPLFPEDPQGRSAPDQRWASADGKDHLVGEEDTNTKPPQTLRSKYPTTVRKGSLAAAGRKARNKAEVVDSPAAEVTGFDPERSEELPAERDGFSRTYANEDGTRTTEMSPTSVNYRDEEGDWQPIDTGLRADGDGWRNTADSVGVRIDQRADSARLATVELPGGRGLSYGLSGAAGVQGRADGNTVTYEGVLADTDLTLESQAGGVKETLVLHSADAPTTFDFPLALDGLTARIADGAVELTDARGRVAGVIPAGFMEDSGRGGEQGAPARSEDVTYDLVEQEGGGQALRITVDADWLRAPERVFPVKVDPSVDTSSAETSVYVRSGGSVVGTSELQVGKGADGATATYLGFPSLDEELRHHKIFGAQLQLTNYDSASCRARPVSVHPVTGAWSAGTGLSYPGPAVGGSLASKSFAYGYIATGKSKSACPAASELFDLGKSGRDLVQRWVDGTQANYGLSVRASATDSLGWKKFAGHGTANPPKLYVTHSPYNASYSFAQPVPDPPVLQNQNGQVKVTVTNKGGQTWTPGAYYLAYRAYDKDGKLVTQQRAANLTTNVAHGARTTFTATIKALPPGSYLLDFTMVRSGGPVFTDEQVPPGRLSLQVFDIAPVVQEQYPPNGYQAQTLSPQLWASAVDIDAPAGQTLQYKFEVCEQGDDEPVDCVTSAYQSSPAYTVPAGRLSWNKTYLWRGFAKDASNEVTTARIAMLTSVPQPEITSRLSEGQELEFDPQVGNYATSAIDASLAGVGPDMTLVRTYNSLDPRRDLAFGTGWTTRYDIRLTPDNDGTGNVVIRYPDGRDVRFGKNPDGSYAPPPGRFAKLTRNATAGTWTLQDKSGTTYSFSNTGLLVRITDATSNVVNYTYSGGKLAKAENPRSKRSLTFTWTGAHVTRVATNAVDGAPLAWTYSYTGDVLDQVCDPTGGCTAYTYTAGSHYAAGVRDSRPESYWRLGEETGTTSAESAIEVNLGKDRGTYTDVTLGAAGAATGDPSTAATFNGTTSRVTLPGGTLKASRDAAVEVWFKTIAGGVGGPLIGYQDKAWGTAPGTGVPTLYVGTDGKLRGQFWDGTAHPMTATTTNVNDGKWHHAVLSVSGATQTLYLDGKQAATLAGGQIQAQNLTHNQIGAARPSSPASWPGWGAAQGRSFAGSIDEVAVYHHPLGSHAVSAHYALGTRAADLLTRTTLPSGRIAAEVSYDTARDRVSEYTDANGGTWAVGAPAVFGDEDDLRRTVEVHDPVGQPYFYEYDGLTSQLLRYGEPLGLGVREYDGTPEPSPSTSPPTEVCSEPDPGDPMFCTTPPGNDDGSPDFIRHPVDGVAIRSYTYDDRGYQTGVTSETGDTVTLGYDDRGNVNRQTTCRAKDDCHTSYTTYPAGLDELDLRIDLPTETRDARSTSATDNRYLTTYKYDANGSLLTQRNPDGGSVVNTYTTGVEPARDGGNTPTGLLKTSTDPRGAVTRYAYFNSGDIAEVTEPSGLVTRYTYDAIGRRTSETEISDSQPDGVTTTYRYDKLSRLVSSTDPQVGDAVTGAQHQQRTTTTYDPDGVVTATEIDDVVGADLPRSMTYELDDHGRPVRVTDAEGNETSYGYDPFGNQTFMVDGNGNRFEYAYTARNMIAEVRLVDWDGDPEDADGSGEDLVMQSYAYDMAGRLAQHTDAMGRTLEYRYYGDDLVKSITLKGFRNADGTTRDIVLEANEYDGAGNLTKETTDNGQTVTRTTYDAVGRVASTVTDPDGLARSTTYTYDRAGNVTTTKNSGNPSHVPWPVSATPEQVDYVYDLAGNATKEITHNGSETLTTTYAYDQRGLTKSVTDPAGNVTSYGYDALGRQISTLAPEVDTEQDGGAVRRTRPLTIVGLDTYGAATSVQDPLGNVTRTEYNRLGRRISTTGAAYTAPGAGTPVTPTTQYRYDALGNVVEATDPLDQVTRYSYDRLNRVTVRDEPTGTGDDRAQWKYTYTRTGEVLSVTGPTGARAETTYDDLDRPVTRTQIDREPYENAFTTRYTYDDAGNVTEQTDPSGAKTSFTYDSLGQVIRLTEPSGTVTEFGYDLAGREVRRSDGLGRTSSLLYDQAGRLVSESDRAPDNNSLRTIGYDYDDAGNLTASTDPLGHTTRYAYDALGRLVKQTEPVTDTESITTSFGYDAAGHRTRYTDGRGNSTHYTFNTLGLAESVIEPATEADPAAADRTWTTAYDAAGQAVRATAPGGVTQTRVYDNTGRLVKETGTGAEAATSERSYGYDAAGRLTSAGTPDGDNTYTYNDRGLLLSAEGPSGEASYAYDDDGLLTSRTDATGTSLFTYTRQQLSTAKDSLTGTSQSYAYDTSGMLRQVSYGAGQSRTYGYDDLGRIDTDTLTNSAGRAVTSIDYGYDDNDHLTSKKVTGSNAADNTYGYDQAGRLTSWTAGGDTTEYAWDASGNRTREGDKTAVYDERNRVQSDGDYTYTYTARGTLASRTSSGLTEDFAFDAFDRLLQAGDVSYDYDSLDRVDSRNGTDFSYAGLSPDPVSDGTSSYGRGPMDELMSVSENGTAQLVLTDSHGDVVGDFDATDSDLTELAGTTTYSPFGEELEDEGTGSGVSGDLGYQGDYTDPDTDQVNMGARWYNSGTGTFNSRDSVNYAGGASILANRYTYGAGAPLDYVDPDGHWPSCGWCKKVASGVKSGVKKVGSGIKGGAKWVGNGVKSGAKWVGNGVKSGYNLVKGGLKKTASSVWGIVTTGWRFAKSTLKAAGSGLSEAAGWIYRKAKSAIRSVAQKVSSAVSWVASKAISAAKSAAAWAREKAAEAKRVAVVRAKAITRKAKAAVSYAIQHSPLPEIAAAVKPLISVTKDIVSAAANLPAAVVDTARNVIADAAQAATDLRDAAVAATGEVVETVSSAVQAATEFARAAAPYIRDGLKAGLEFAKEASGFNDFKNCLTKGDMEACAWAAATVAGALAGGAGAGVVRAAKASRMATTAAKYGDDIAEAADKLDTAVEYTSCVADGADMLASANSFTEGTLVLMADGSRKPIEDVDVGDEVKATDPTTNETSSEKVTATITGKGEKHLVDLTIDTDGAAGDATAVLTATEGHPFWVPDLKEWLDAGDLKPGQWLSTGSGTKVELTAVRAWTQTTAVHNLTVDRAHTYYVLAGATPVLVHNCNNLTADDARFPAAHVLDEHVNVSDQRLIQMAQTSGVKSRFTDLQTAQQVVDYGIASNQKRIGNWLRGGGVGPLEIKGRFGANNPIGVRADASGSITPTSNAYTIILQRAAGHPGGYYVSTAYPR</sequence>
<proteinExistence type="predicted"/>
<feature type="region of interest" description="Disordered" evidence="2">
    <location>
        <begin position="1556"/>
        <end position="1579"/>
    </location>
</feature>
<feature type="compositionally biased region" description="Polar residues" evidence="2">
    <location>
        <begin position="149"/>
        <end position="158"/>
    </location>
</feature>
<dbReference type="CDD" id="cd00081">
    <property type="entry name" value="Hint"/>
    <property type="match status" value="1"/>
</dbReference>
<dbReference type="InterPro" id="IPR003587">
    <property type="entry name" value="Hint_dom_N"/>
</dbReference>
<protein>
    <recommendedName>
        <fullName evidence="3">Hint domain-containing protein</fullName>
    </recommendedName>
</protein>
<dbReference type="Pfam" id="PF25023">
    <property type="entry name" value="TEN_YD-shell"/>
    <property type="match status" value="4"/>
</dbReference>
<gene>
    <name evidence="4" type="ORF">KYY02_14720</name>
</gene>
<dbReference type="PANTHER" id="PTHR32305">
    <property type="match status" value="1"/>
</dbReference>
<reference evidence="4 5" key="1">
    <citation type="journal article" date="2021" name="Res Sq">
        <title>Streptomyces Pimoensis sp. nov., Isolated From the Taklimakan Desert in Xinjiang, China.</title>
        <authorList>
            <person name="Zhang P."/>
            <person name="Luo X."/>
            <person name="Luo X."/>
            <person name="Liu Z."/>
            <person name="Xia Z."/>
            <person name="Wan C."/>
            <person name="zhang L."/>
        </authorList>
    </citation>
    <scope>NUCLEOTIDE SEQUENCE [LARGE SCALE GENOMIC DNA]</scope>
    <source>
        <strain evidence="4 5">TRM75549</strain>
    </source>
</reference>
<feature type="region of interest" description="Disordered" evidence="2">
    <location>
        <begin position="94"/>
        <end position="178"/>
    </location>
</feature>
<keyword evidence="5" id="KW-1185">Reference proteome</keyword>
<dbReference type="InterPro" id="IPR036844">
    <property type="entry name" value="Hint_dom_sf"/>
</dbReference>
<dbReference type="SMART" id="SM00306">
    <property type="entry name" value="HintN"/>
    <property type="match status" value="1"/>
</dbReference>
<dbReference type="InterPro" id="IPR030934">
    <property type="entry name" value="Intein_C"/>
</dbReference>
<dbReference type="InterPro" id="IPR031325">
    <property type="entry name" value="RHS_repeat"/>
</dbReference>
<dbReference type="Pfam" id="PF18431">
    <property type="entry name" value="RNAse_A_bac"/>
    <property type="match status" value="1"/>
</dbReference>
<comment type="caution">
    <text evidence="4">The sequence shown here is derived from an EMBL/GenBank/DDBJ whole genome shotgun (WGS) entry which is preliminary data.</text>
</comment>
<evidence type="ECO:0000313" key="4">
    <source>
        <dbReference type="EMBL" id="MEZ3179890.1"/>
    </source>
</evidence>
<keyword evidence="1" id="KW-0677">Repeat</keyword>
<feature type="region of interest" description="Disordered" evidence="2">
    <location>
        <begin position="1467"/>
        <end position="1487"/>
    </location>
</feature>
<dbReference type="PROSITE" id="PS50818">
    <property type="entry name" value="INTEIN_C_TER"/>
    <property type="match status" value="1"/>
</dbReference>
<accession>A0ABV4J378</accession>
<evidence type="ECO:0000256" key="2">
    <source>
        <dbReference type="SAM" id="MobiDB-lite"/>
    </source>
</evidence>
<dbReference type="InterPro" id="IPR056823">
    <property type="entry name" value="TEN-like_YD-shell"/>
</dbReference>
<dbReference type="CDD" id="cd20684">
    <property type="entry name" value="CdiA-CT_Yk_RNaseA-like"/>
    <property type="match status" value="1"/>
</dbReference>
<feature type="compositionally biased region" description="Polar residues" evidence="2">
    <location>
        <begin position="1477"/>
        <end position="1487"/>
    </location>
</feature>
<feature type="region of interest" description="Disordered" evidence="2">
    <location>
        <begin position="1303"/>
        <end position="1345"/>
    </location>
</feature>
<dbReference type="InterPro" id="IPR045351">
    <property type="entry name" value="DUF6531"/>
</dbReference>
<evidence type="ECO:0000313" key="5">
    <source>
        <dbReference type="Proteomes" id="UP001567537"/>
    </source>
</evidence>
<organism evidence="4 5">
    <name type="scientific">Streptomyces pimonensis</name>
    <dbReference type="NCBI Taxonomy" id="2860288"/>
    <lineage>
        <taxon>Bacteria</taxon>
        <taxon>Bacillati</taxon>
        <taxon>Actinomycetota</taxon>
        <taxon>Actinomycetes</taxon>
        <taxon>Kitasatosporales</taxon>
        <taxon>Streptomycetaceae</taxon>
        <taxon>Streptomyces</taxon>
    </lineage>
</organism>
<dbReference type="InterPro" id="IPR050708">
    <property type="entry name" value="T6SS_VgrG/RHS"/>
</dbReference>
<feature type="compositionally biased region" description="Polar residues" evidence="2">
    <location>
        <begin position="79"/>
        <end position="88"/>
    </location>
</feature>
<dbReference type="InterPro" id="IPR022385">
    <property type="entry name" value="Rhs_assc_core"/>
</dbReference>